<name>A0ABT6DI13_9BACT</name>
<evidence type="ECO:0000313" key="1">
    <source>
        <dbReference type="EMBL" id="MDG0816502.1"/>
    </source>
</evidence>
<protein>
    <recommendedName>
        <fullName evidence="3">Panthothenate synthetase</fullName>
    </recommendedName>
</protein>
<keyword evidence="2" id="KW-1185">Reference proteome</keyword>
<dbReference type="RefSeq" id="WP_277577981.1">
    <property type="nucleotide sequence ID" value="NZ_JANRMI010000002.1"/>
</dbReference>
<gene>
    <name evidence="1" type="ORF">NWE73_09015</name>
</gene>
<sequence>MHFLTKISIPNEAGNKFISSKDFNQKMDGLISNLKPEATYFCVENGVRTIFAFVNIENSYEIPAKAEPFWLAMSANVEFIPAMNAQDFSKAAAGIKQSVEKYAHP</sequence>
<accession>A0ABT6DI13</accession>
<evidence type="ECO:0008006" key="3">
    <source>
        <dbReference type="Google" id="ProtNLM"/>
    </source>
</evidence>
<reference evidence="1" key="1">
    <citation type="submission" date="2022-08" db="EMBL/GenBank/DDBJ databases">
        <title>Novel Bdellovibrio Species Isolated from Svalbard: Designation Bdellovibrio svalbardensis.</title>
        <authorList>
            <person name="Mitchell R.J."/>
            <person name="Choi S.Y."/>
        </authorList>
    </citation>
    <scope>NUCLEOTIDE SEQUENCE</scope>
    <source>
        <strain evidence="1">PAP01</strain>
    </source>
</reference>
<dbReference type="EMBL" id="JANRMI010000002">
    <property type="protein sequence ID" value="MDG0816502.1"/>
    <property type="molecule type" value="Genomic_DNA"/>
</dbReference>
<organism evidence="1 2">
    <name type="scientific">Bdellovibrio svalbardensis</name>
    <dbReference type="NCBI Taxonomy" id="2972972"/>
    <lineage>
        <taxon>Bacteria</taxon>
        <taxon>Pseudomonadati</taxon>
        <taxon>Bdellovibrionota</taxon>
        <taxon>Bdellovibrionia</taxon>
        <taxon>Bdellovibrionales</taxon>
        <taxon>Pseudobdellovibrionaceae</taxon>
        <taxon>Bdellovibrio</taxon>
    </lineage>
</organism>
<evidence type="ECO:0000313" key="2">
    <source>
        <dbReference type="Proteomes" id="UP001152321"/>
    </source>
</evidence>
<dbReference type="Proteomes" id="UP001152321">
    <property type="component" value="Unassembled WGS sequence"/>
</dbReference>
<comment type="caution">
    <text evidence="1">The sequence shown here is derived from an EMBL/GenBank/DDBJ whole genome shotgun (WGS) entry which is preliminary data.</text>
</comment>
<proteinExistence type="predicted"/>